<dbReference type="InterPro" id="IPR019136">
    <property type="entry name" value="TF_IIIC_su-5_HTH"/>
</dbReference>
<keyword evidence="4" id="KW-0539">Nucleus</keyword>
<feature type="domain" description="Transcription factor IIIC subunit 5 HTH" evidence="6">
    <location>
        <begin position="681"/>
        <end position="801"/>
    </location>
</feature>
<accession>A0A565A0C3</accession>
<feature type="region of interest" description="Disordered" evidence="5">
    <location>
        <begin position="897"/>
        <end position="919"/>
    </location>
</feature>
<dbReference type="PANTHER" id="PTHR13230">
    <property type="entry name" value="GENERAL TRANSCRIPTION FACTOR IIIC, POLYPEPTIDE 5"/>
    <property type="match status" value="1"/>
</dbReference>
<evidence type="ECO:0000256" key="4">
    <source>
        <dbReference type="ARBA" id="ARBA00023242"/>
    </source>
</evidence>
<reference evidence="9" key="1">
    <citation type="submission" date="2016-07" db="EMBL/GenBank/DDBJ databases">
        <authorList>
            <consortium name="Pathogen Informatics"/>
        </authorList>
    </citation>
    <scope>NUCLEOTIDE SEQUENCE [LARGE SCALE GENOMIC DNA]</scope>
</reference>
<feature type="compositionally biased region" description="Basic and acidic residues" evidence="5">
    <location>
        <begin position="595"/>
        <end position="651"/>
    </location>
</feature>
<evidence type="ECO:0000259" key="7">
    <source>
        <dbReference type="Pfam" id="PF17682"/>
    </source>
</evidence>
<dbReference type="GO" id="GO:0006384">
    <property type="term" value="P:transcription initiation at RNA polymerase III promoter"/>
    <property type="evidence" value="ECO:0007669"/>
    <property type="project" value="InterPro"/>
</dbReference>
<evidence type="ECO:0000256" key="2">
    <source>
        <dbReference type="ARBA" id="ARBA00023125"/>
    </source>
</evidence>
<dbReference type="Pfam" id="PF09734">
    <property type="entry name" value="Tau95"/>
    <property type="match status" value="1"/>
</dbReference>
<feature type="compositionally biased region" description="Polar residues" evidence="5">
    <location>
        <begin position="674"/>
        <end position="690"/>
    </location>
</feature>
<sequence>MASDEEPIPGEEGEPPSEDLYTKRKKKKERNESVHFDKVRKSEYICVEIPGRVKKGSSGLSAVESLGGIKKITELFHLQNNAHRHEENLILRVNNNDMFSSFVSANSAKVNNVLIKIKRTRKNVYKFEFLGFVRYLYYFDNMIDFYYIPTFYNRRDYSTNYIHYLTRGKKKKKKKKKSSSGAVAAVAAAAAAAAEVEVEGRPRDPFDHLGTPLADGRGEHFFPSAFARSGELLAGGAIGQFGPHQNVDQQNMPHVNYFSNCQTHSWNNMADTQMGNHTRQTSNVMNLNAQLYDSDKMASYERGYSQNMSSSNHVGHNKDAHLFLPKCGSNANEANFFVLGSNGGRGAEGGEHGDGRYRIGIEGKEEDNQVGSFTDMRIGEMGQNVGIPMCSSRMDDAIGASPPRVNIQAQLPSGGPPPFNDARCNHMMQMGTQEDDYFSDEDYNELYKKIISCKNNLELFDQVKESEFSSDESEGYELNCCIHSKSTSPYFYRNYEATTTSRYLREYRYLISKFTSPIFSNVEASKGEMEKFIQELIINRPEQGTPGGSTLPGVVGMGQSAHGVIEEQVQSRDKLGKPVGEYCDAAAVWGVRGADDGEQRAGEDAAVQCDDRSDEHAANHSDEHPANHSDEHPANHSDGHAANLWDDRSDGEALLMGSPPRSGPTQDDHETSESRTASRNVSHAEQQSNQIIVSKKPVHCNPIAKFDDPTFPCNPFDSALKKYVSDKLYKRVKDLFEVRPIWSKEVILEHLDSVSTYCLKSCFSRICFYFADGPWRRTYCKYGYDPRKDPSSYIYQTIDFRDNYFREIKMKSANEMNRIILKRKNFIDRVVTKIIKRVNITGTRNTNKRGKPEGTSQKGSNTMSVKMESHTDQEQRDENEKRDFNIYSEWSQSFSQHYDDHGEVPNGDKSAYHPSTSNQYPKDINDLKNMFDIYSSAVSSNDEITPQMDEEINDIFQFLKKSITFHLRKSFSAESHFSVSPLKLSTVYQYVDIYDNNVADYLSNLRTQDVCTKDYGWMNSNDIAKIRDILFVRSVTLRRAHIK</sequence>
<comment type="subcellular location">
    <subcellularLocation>
        <location evidence="1">Nucleus</location>
    </subcellularLocation>
</comment>
<dbReference type="VEuPathDB" id="PlasmoDB:PVPAM_130025100"/>
<evidence type="ECO:0000256" key="3">
    <source>
        <dbReference type="ARBA" id="ARBA00023163"/>
    </source>
</evidence>
<dbReference type="Proteomes" id="UP000220605">
    <property type="component" value="Chromosome 13"/>
</dbReference>
<protein>
    <submittedName>
        <fullName evidence="8">General transcription factor 3C polypeptide 5, putative</fullName>
    </submittedName>
</protein>
<dbReference type="VEuPathDB" id="PlasmoDB:PVP01_1309700"/>
<dbReference type="GO" id="GO:0005634">
    <property type="term" value="C:nucleus"/>
    <property type="evidence" value="ECO:0007669"/>
    <property type="project" value="UniProtKB-SubCell"/>
</dbReference>
<gene>
    <name evidence="8" type="ORF">PVP01_1309700</name>
</gene>
<evidence type="ECO:0000256" key="1">
    <source>
        <dbReference type="ARBA" id="ARBA00004123"/>
    </source>
</evidence>
<feature type="region of interest" description="Disordered" evidence="5">
    <location>
        <begin position="1"/>
        <end position="33"/>
    </location>
</feature>
<dbReference type="InterPro" id="IPR042536">
    <property type="entry name" value="TFIIIC_tauA_Sfc1"/>
</dbReference>
<dbReference type="Gene3D" id="3.30.200.160">
    <property type="entry name" value="TFIIIC, subcomplex tauA, subunit Sfc1, barrel domain"/>
    <property type="match status" value="1"/>
</dbReference>
<feature type="region of interest" description="Disordered" evidence="5">
    <location>
        <begin position="842"/>
        <end position="881"/>
    </location>
</feature>
<evidence type="ECO:0000259" key="6">
    <source>
        <dbReference type="Pfam" id="PF09734"/>
    </source>
</evidence>
<dbReference type="InterPro" id="IPR041499">
    <property type="entry name" value="Tfc1/Sfc1_N"/>
</dbReference>
<dbReference type="AlphaFoldDB" id="A0A565A0C3"/>
<evidence type="ECO:0000313" key="8">
    <source>
        <dbReference type="EMBL" id="VUZ98158.1"/>
    </source>
</evidence>
<proteinExistence type="predicted"/>
<dbReference type="OrthoDB" id="5598268at2759"/>
<feature type="region of interest" description="Disordered" evidence="5">
    <location>
        <begin position="595"/>
        <end position="690"/>
    </location>
</feature>
<dbReference type="Pfam" id="PF17682">
    <property type="entry name" value="Tau95_N"/>
    <property type="match status" value="1"/>
</dbReference>
<dbReference type="GO" id="GO:0001002">
    <property type="term" value="F:RNA polymerase III type 1 promoter sequence-specific DNA binding"/>
    <property type="evidence" value="ECO:0007669"/>
    <property type="project" value="TreeGrafter"/>
</dbReference>
<dbReference type="GO" id="GO:0001003">
    <property type="term" value="F:RNA polymerase III type 2 promoter sequence-specific DNA binding"/>
    <property type="evidence" value="ECO:0007669"/>
    <property type="project" value="TreeGrafter"/>
</dbReference>
<feature type="domain" description="Transcription factor IIIC subunit Tfc1/Sfc1 triple barrel" evidence="7">
    <location>
        <begin position="45"/>
        <end position="147"/>
    </location>
</feature>
<feature type="compositionally biased region" description="Acidic residues" evidence="5">
    <location>
        <begin position="1"/>
        <end position="17"/>
    </location>
</feature>
<organism evidence="8 9">
    <name type="scientific">Plasmodium vivax</name>
    <name type="common">malaria parasite P. vivax</name>
    <dbReference type="NCBI Taxonomy" id="5855"/>
    <lineage>
        <taxon>Eukaryota</taxon>
        <taxon>Sar</taxon>
        <taxon>Alveolata</taxon>
        <taxon>Apicomplexa</taxon>
        <taxon>Aconoidasida</taxon>
        <taxon>Haemosporida</taxon>
        <taxon>Plasmodiidae</taxon>
        <taxon>Plasmodium</taxon>
        <taxon>Plasmodium (Plasmodium)</taxon>
    </lineage>
</organism>
<dbReference type="PANTHER" id="PTHR13230:SF5">
    <property type="entry name" value="GENERAL TRANSCRIPTION FACTOR 3C POLYPEPTIDE 5"/>
    <property type="match status" value="1"/>
</dbReference>
<dbReference type="EMBL" id="LT635624">
    <property type="protein sequence ID" value="VUZ98158.1"/>
    <property type="molecule type" value="Genomic_DNA"/>
</dbReference>
<dbReference type="OMA" id="ANHSDDH"/>
<keyword evidence="2" id="KW-0238">DNA-binding</keyword>
<feature type="compositionally biased region" description="Polar residues" evidence="5">
    <location>
        <begin position="854"/>
        <end position="864"/>
    </location>
</feature>
<evidence type="ECO:0000256" key="5">
    <source>
        <dbReference type="SAM" id="MobiDB-lite"/>
    </source>
</evidence>
<dbReference type="RefSeq" id="XP_001616578.1">
    <property type="nucleotide sequence ID" value="XM_001616528.1"/>
</dbReference>
<dbReference type="GO" id="GO:0000127">
    <property type="term" value="C:transcription factor TFIIIC complex"/>
    <property type="evidence" value="ECO:0007669"/>
    <property type="project" value="InterPro"/>
</dbReference>
<dbReference type="KEGG" id="pvx:PVX_084555"/>
<feature type="compositionally biased region" description="Basic and acidic residues" evidence="5">
    <location>
        <begin position="867"/>
        <end position="881"/>
    </location>
</feature>
<keyword evidence="3" id="KW-0804">Transcription</keyword>
<dbReference type="InterPro" id="IPR040454">
    <property type="entry name" value="TF_IIIC_Tfc1/Sfc1"/>
</dbReference>
<name>A0A565A0C3_PLAVI</name>
<dbReference type="VEuPathDB" id="PlasmoDB:PVX_084555"/>
<evidence type="ECO:0000313" key="9">
    <source>
        <dbReference type="Proteomes" id="UP000220605"/>
    </source>
</evidence>